<keyword evidence="1" id="KW-0328">Glycosyltransferase</keyword>
<organism evidence="4 5">
    <name type="scientific">Klebsiella aerogenes</name>
    <name type="common">Enterobacter aerogenes</name>
    <dbReference type="NCBI Taxonomy" id="548"/>
    <lineage>
        <taxon>Bacteria</taxon>
        <taxon>Pseudomonadati</taxon>
        <taxon>Pseudomonadota</taxon>
        <taxon>Gammaproteobacteria</taxon>
        <taxon>Enterobacterales</taxon>
        <taxon>Enterobacteriaceae</taxon>
        <taxon>Klebsiella/Raoultella group</taxon>
        <taxon>Klebsiella</taxon>
    </lineage>
</organism>
<evidence type="ECO:0000313" key="5">
    <source>
        <dbReference type="Proteomes" id="UP001303386"/>
    </source>
</evidence>
<dbReference type="GO" id="GO:0016758">
    <property type="term" value="F:hexosyltransferase activity"/>
    <property type="evidence" value="ECO:0007669"/>
    <property type="project" value="UniProtKB-ARBA"/>
</dbReference>
<comment type="caution">
    <text evidence="4">The sequence shown here is derived from an EMBL/GenBank/DDBJ whole genome shotgun (WGS) entry which is preliminary data.</text>
</comment>
<dbReference type="InterPro" id="IPR001173">
    <property type="entry name" value="Glyco_trans_2-like"/>
</dbReference>
<dbReference type="EMBL" id="JARELW010000010">
    <property type="protein sequence ID" value="MEA8801885.1"/>
    <property type="molecule type" value="Genomic_DNA"/>
</dbReference>
<dbReference type="PANTHER" id="PTHR22916:SF51">
    <property type="entry name" value="GLYCOSYLTRANSFERASE EPSH-RELATED"/>
    <property type="match status" value="1"/>
</dbReference>
<keyword evidence="2" id="KW-0808">Transferase</keyword>
<protein>
    <submittedName>
        <fullName evidence="4">Glycosyltransferase family 2 protein</fullName>
    </submittedName>
</protein>
<evidence type="ECO:0000259" key="3">
    <source>
        <dbReference type="Pfam" id="PF00535"/>
    </source>
</evidence>
<dbReference type="AlphaFoldDB" id="A0AAW9LUG7"/>
<evidence type="ECO:0000313" key="4">
    <source>
        <dbReference type="EMBL" id="MEA8801885.1"/>
    </source>
</evidence>
<dbReference type="Proteomes" id="UP001303386">
    <property type="component" value="Unassembled WGS sequence"/>
</dbReference>
<proteinExistence type="predicted"/>
<dbReference type="RefSeq" id="WP_045412945.1">
    <property type="nucleotide sequence ID" value="NZ_CAXOAP010000011.1"/>
</dbReference>
<dbReference type="Pfam" id="PF00535">
    <property type="entry name" value="Glycos_transf_2"/>
    <property type="match status" value="1"/>
</dbReference>
<dbReference type="InterPro" id="IPR029044">
    <property type="entry name" value="Nucleotide-diphossugar_trans"/>
</dbReference>
<dbReference type="SUPFAM" id="SSF53448">
    <property type="entry name" value="Nucleotide-diphospho-sugar transferases"/>
    <property type="match status" value="1"/>
</dbReference>
<dbReference type="PANTHER" id="PTHR22916">
    <property type="entry name" value="GLYCOSYLTRANSFERASE"/>
    <property type="match status" value="1"/>
</dbReference>
<sequence length="410" mass="46882">MLNWPAYAVWPEVKYLLQETVMSDMIVCDTRQLKVIPKLSIVVPVYNTSGFVEKTLSSFDKNGNNHIEIIIVNDGSTDNSVEVVQKWLDGYKGNALFISQENRGLSEARNTALRYARGQYISFCDSDDWLNEKAVLDSLAFAESADLDIVLYRSYVYDNQTKDSYPFYDAATWDHILGGELKKTVNIASHPQILSLEPNTNNRILKKDFFDKYITIFPVGIHFEDLTPHIVSLVNATKIGMIDTVGYFYRVNREGKITDQKSEKRFDIIKTAKELLQKPEVAALNGYQQYCVMSLVFKMIFWCGRYTTLSDRRRYFLQGVELFSAANSQIRSRLKTSLSFAARNREFILMLAFFNGATDFLTEYSTGKQTLSTKIKLLKAISTANIDVNKLIFKKALRFAKNKFGKRVVG</sequence>
<feature type="domain" description="Glycosyltransferase 2-like" evidence="3">
    <location>
        <begin position="40"/>
        <end position="170"/>
    </location>
</feature>
<dbReference type="Gene3D" id="3.90.550.10">
    <property type="entry name" value="Spore Coat Polysaccharide Biosynthesis Protein SpsA, Chain A"/>
    <property type="match status" value="1"/>
</dbReference>
<dbReference type="CDD" id="cd00761">
    <property type="entry name" value="Glyco_tranf_GTA_type"/>
    <property type="match status" value="1"/>
</dbReference>
<evidence type="ECO:0000256" key="1">
    <source>
        <dbReference type="ARBA" id="ARBA00022676"/>
    </source>
</evidence>
<accession>A0AAW9LUG7</accession>
<name>A0AAW9LUG7_KLEAE</name>
<gene>
    <name evidence="4" type="ORF">PZT46_21840</name>
</gene>
<reference evidence="4" key="1">
    <citation type="journal article" date="2023" name="J. Hosp. Infect.">
        <title>Cross-contamination of carbapenem-resistant Gram-negative bacteria between patients and hospital environment in the first year of a newly built surgical ward.</title>
        <authorList>
            <person name="Boutin S."/>
            <person name="Scherrer M."/>
            <person name="Spath I."/>
            <person name="Kocer K."/>
            <person name="Heeg K."/>
            <person name="Nurjadi D."/>
        </authorList>
    </citation>
    <scope>NUCLEOTIDE SEQUENCE</scope>
    <source>
        <strain evidence="4">KE10384</strain>
    </source>
</reference>
<evidence type="ECO:0000256" key="2">
    <source>
        <dbReference type="ARBA" id="ARBA00022679"/>
    </source>
</evidence>